<dbReference type="PRINTS" id="PR00035">
    <property type="entry name" value="HTHGNTR"/>
</dbReference>
<dbReference type="Gene3D" id="1.10.10.10">
    <property type="entry name" value="Winged helix-like DNA-binding domain superfamily/Winged helix DNA-binding domain"/>
    <property type="match status" value="1"/>
</dbReference>
<gene>
    <name evidence="5" type="ORF">EV681_2141</name>
</gene>
<dbReference type="PANTHER" id="PTHR43537:SF5">
    <property type="entry name" value="UXU OPERON TRANSCRIPTIONAL REGULATOR"/>
    <property type="match status" value="1"/>
</dbReference>
<dbReference type="SMART" id="SM00895">
    <property type="entry name" value="FCD"/>
    <property type="match status" value="1"/>
</dbReference>
<keyword evidence="2" id="KW-0238">DNA-binding</keyword>
<dbReference type="PANTHER" id="PTHR43537">
    <property type="entry name" value="TRANSCRIPTIONAL REGULATOR, GNTR FAMILY"/>
    <property type="match status" value="1"/>
</dbReference>
<dbReference type="GO" id="GO:0003677">
    <property type="term" value="F:DNA binding"/>
    <property type="evidence" value="ECO:0007669"/>
    <property type="project" value="UniProtKB-KW"/>
</dbReference>
<dbReference type="RefSeq" id="WP_207227028.1">
    <property type="nucleotide sequence ID" value="NZ_SHKO01000001.1"/>
</dbReference>
<dbReference type="Pfam" id="PF07729">
    <property type="entry name" value="FCD"/>
    <property type="match status" value="1"/>
</dbReference>
<dbReference type="SMART" id="SM00345">
    <property type="entry name" value="HTH_GNTR"/>
    <property type="match status" value="1"/>
</dbReference>
<name>A0A4Q7VUT4_9BURK</name>
<dbReference type="InterPro" id="IPR011711">
    <property type="entry name" value="GntR_C"/>
</dbReference>
<dbReference type="AlphaFoldDB" id="A0A4Q7VUT4"/>
<keyword evidence="3" id="KW-0804">Transcription</keyword>
<dbReference type="InterPro" id="IPR036388">
    <property type="entry name" value="WH-like_DNA-bd_sf"/>
</dbReference>
<dbReference type="InterPro" id="IPR000524">
    <property type="entry name" value="Tscrpt_reg_HTH_GntR"/>
</dbReference>
<dbReference type="Gene3D" id="1.20.120.530">
    <property type="entry name" value="GntR ligand-binding domain-like"/>
    <property type="match status" value="1"/>
</dbReference>
<organism evidence="5 6">
    <name type="scientific">Advenella incenata</name>
    <dbReference type="NCBI Taxonomy" id="267800"/>
    <lineage>
        <taxon>Bacteria</taxon>
        <taxon>Pseudomonadati</taxon>
        <taxon>Pseudomonadota</taxon>
        <taxon>Betaproteobacteria</taxon>
        <taxon>Burkholderiales</taxon>
        <taxon>Alcaligenaceae</taxon>
    </lineage>
</organism>
<protein>
    <submittedName>
        <fullName evidence="5">GntR family transcriptional regulator</fullName>
    </submittedName>
</protein>
<evidence type="ECO:0000256" key="1">
    <source>
        <dbReference type="ARBA" id="ARBA00023015"/>
    </source>
</evidence>
<feature type="domain" description="HTH gntR-type" evidence="4">
    <location>
        <begin position="12"/>
        <end position="80"/>
    </location>
</feature>
<sequence length="255" mass="28143">MTKETNSVPRKKALSAQVADELRARIERGEYAPGDKLPTEPVLIQQFGFSRTVIREAIAALRADRLLESRQGAGVFVLTPPEPSELMLLLAPASDRISDIIEELELRIGIEVEAAGLAAARRSPAQEAEILHQIERFAQLSHEGKPTDEADFCFHMAIAAATNNARFKTFLEHIGRRMIPRVKLRSITGGVDLPSRDHTILAEHSAIADAISAGDTELARETMRTHLQIGLQRYRSMARKVGVLLPDQKADTIKS</sequence>
<dbReference type="SUPFAM" id="SSF46785">
    <property type="entry name" value="Winged helix' DNA-binding domain"/>
    <property type="match status" value="1"/>
</dbReference>
<dbReference type="CDD" id="cd07377">
    <property type="entry name" value="WHTH_GntR"/>
    <property type="match status" value="1"/>
</dbReference>
<dbReference type="Pfam" id="PF00392">
    <property type="entry name" value="GntR"/>
    <property type="match status" value="1"/>
</dbReference>
<accession>A0A4Q7VUT4</accession>
<dbReference type="SUPFAM" id="SSF48008">
    <property type="entry name" value="GntR ligand-binding domain-like"/>
    <property type="match status" value="1"/>
</dbReference>
<evidence type="ECO:0000259" key="4">
    <source>
        <dbReference type="PROSITE" id="PS50949"/>
    </source>
</evidence>
<keyword evidence="1" id="KW-0805">Transcription regulation</keyword>
<evidence type="ECO:0000313" key="5">
    <source>
        <dbReference type="EMBL" id="RZU00333.1"/>
    </source>
</evidence>
<dbReference type="PROSITE" id="PS50949">
    <property type="entry name" value="HTH_GNTR"/>
    <property type="match status" value="1"/>
</dbReference>
<dbReference type="InterPro" id="IPR008920">
    <property type="entry name" value="TF_FadR/GntR_C"/>
</dbReference>
<evidence type="ECO:0000256" key="2">
    <source>
        <dbReference type="ARBA" id="ARBA00023125"/>
    </source>
</evidence>
<comment type="caution">
    <text evidence="5">The sequence shown here is derived from an EMBL/GenBank/DDBJ whole genome shotgun (WGS) entry which is preliminary data.</text>
</comment>
<reference evidence="5 6" key="1">
    <citation type="submission" date="2019-02" db="EMBL/GenBank/DDBJ databases">
        <title>Genomic Encyclopedia of Type Strains, Phase IV (KMG-IV): sequencing the most valuable type-strain genomes for metagenomic binning, comparative biology and taxonomic classification.</title>
        <authorList>
            <person name="Goeker M."/>
        </authorList>
    </citation>
    <scope>NUCLEOTIDE SEQUENCE [LARGE SCALE GENOMIC DNA]</scope>
    <source>
        <strain evidence="5 6">DSM 23814</strain>
    </source>
</reference>
<dbReference type="GO" id="GO:0003700">
    <property type="term" value="F:DNA-binding transcription factor activity"/>
    <property type="evidence" value="ECO:0007669"/>
    <property type="project" value="InterPro"/>
</dbReference>
<dbReference type="Proteomes" id="UP000293398">
    <property type="component" value="Unassembled WGS sequence"/>
</dbReference>
<dbReference type="EMBL" id="SHKO01000001">
    <property type="protein sequence ID" value="RZU00333.1"/>
    <property type="molecule type" value="Genomic_DNA"/>
</dbReference>
<keyword evidence="6" id="KW-1185">Reference proteome</keyword>
<dbReference type="InterPro" id="IPR036390">
    <property type="entry name" value="WH_DNA-bd_sf"/>
</dbReference>
<proteinExistence type="predicted"/>
<evidence type="ECO:0000313" key="6">
    <source>
        <dbReference type="Proteomes" id="UP000293398"/>
    </source>
</evidence>
<evidence type="ECO:0000256" key="3">
    <source>
        <dbReference type="ARBA" id="ARBA00023163"/>
    </source>
</evidence>